<dbReference type="STRING" id="685588.A0A067T8P2"/>
<dbReference type="HOGENOM" id="CLU_053726_0_0_1"/>
<dbReference type="Gene3D" id="6.10.140.2220">
    <property type="match status" value="1"/>
</dbReference>
<feature type="domain" description="MYND-type" evidence="7">
    <location>
        <begin position="245"/>
        <end position="283"/>
    </location>
</feature>
<dbReference type="InterPro" id="IPR024119">
    <property type="entry name" value="TF_DEAF-1"/>
</dbReference>
<dbReference type="SUPFAM" id="SSF48403">
    <property type="entry name" value="Ankyrin repeat"/>
    <property type="match status" value="1"/>
</dbReference>
<keyword evidence="3" id="KW-0862">Zinc</keyword>
<dbReference type="Pfam" id="PF00023">
    <property type="entry name" value="Ank"/>
    <property type="match status" value="1"/>
</dbReference>
<dbReference type="Proteomes" id="UP000027222">
    <property type="component" value="Unassembled WGS sequence"/>
</dbReference>
<reference evidence="9" key="1">
    <citation type="journal article" date="2014" name="Proc. Natl. Acad. Sci. U.S.A.">
        <title>Extensive sampling of basidiomycete genomes demonstrates inadequacy of the white-rot/brown-rot paradigm for wood decay fungi.</title>
        <authorList>
            <person name="Riley R."/>
            <person name="Salamov A.A."/>
            <person name="Brown D.W."/>
            <person name="Nagy L.G."/>
            <person name="Floudas D."/>
            <person name="Held B.W."/>
            <person name="Levasseur A."/>
            <person name="Lombard V."/>
            <person name="Morin E."/>
            <person name="Otillar R."/>
            <person name="Lindquist E.A."/>
            <person name="Sun H."/>
            <person name="LaButti K.M."/>
            <person name="Schmutz J."/>
            <person name="Jabbour D."/>
            <person name="Luo H."/>
            <person name="Baker S.E."/>
            <person name="Pisabarro A.G."/>
            <person name="Walton J.D."/>
            <person name="Blanchette R.A."/>
            <person name="Henrissat B."/>
            <person name="Martin F."/>
            <person name="Cullen D."/>
            <person name="Hibbett D.S."/>
            <person name="Grigoriev I.V."/>
        </authorList>
    </citation>
    <scope>NUCLEOTIDE SEQUENCE [LARGE SCALE GENOMIC DNA]</scope>
    <source>
        <strain evidence="9">CBS 339.88</strain>
    </source>
</reference>
<name>A0A067T8P2_GALM3</name>
<dbReference type="OrthoDB" id="194358at2759"/>
<dbReference type="PROSITE" id="PS50865">
    <property type="entry name" value="ZF_MYND_2"/>
    <property type="match status" value="1"/>
</dbReference>
<keyword evidence="1" id="KW-0479">Metal-binding</keyword>
<dbReference type="PANTHER" id="PTHR10237:SF14">
    <property type="entry name" value="MYND-TYPE DOMAIN-CONTAINING PROTEIN"/>
    <property type="match status" value="1"/>
</dbReference>
<evidence type="ECO:0000256" key="2">
    <source>
        <dbReference type="ARBA" id="ARBA00022771"/>
    </source>
</evidence>
<keyword evidence="4" id="KW-0040">ANK repeat</keyword>
<feature type="region of interest" description="Disordered" evidence="6">
    <location>
        <begin position="1"/>
        <end position="20"/>
    </location>
</feature>
<dbReference type="GO" id="GO:0000981">
    <property type="term" value="F:DNA-binding transcription factor activity, RNA polymerase II-specific"/>
    <property type="evidence" value="ECO:0007669"/>
    <property type="project" value="TreeGrafter"/>
</dbReference>
<dbReference type="InterPro" id="IPR036770">
    <property type="entry name" value="Ankyrin_rpt-contain_sf"/>
</dbReference>
<evidence type="ECO:0000256" key="3">
    <source>
        <dbReference type="ARBA" id="ARBA00022833"/>
    </source>
</evidence>
<evidence type="ECO:0000313" key="8">
    <source>
        <dbReference type="EMBL" id="KDR76284.1"/>
    </source>
</evidence>
<evidence type="ECO:0000256" key="6">
    <source>
        <dbReference type="SAM" id="MobiDB-lite"/>
    </source>
</evidence>
<dbReference type="PROSITE" id="PS50088">
    <property type="entry name" value="ANK_REPEAT"/>
    <property type="match status" value="1"/>
</dbReference>
<gene>
    <name evidence="8" type="ORF">GALMADRAFT_247597</name>
</gene>
<evidence type="ECO:0000259" key="7">
    <source>
        <dbReference type="PROSITE" id="PS50865"/>
    </source>
</evidence>
<sequence>MSLQYSRRASEPHSGNGDGGLIVTQEMKDILAAEPGFLKAKKGGQRLRHLYVNGSLRLDPGRFSPFAQYCFIGEPNAVRQEVEAGRAPDLEGTETPYKFGYATLIVAGAQRILTSGTRHMDVLKYLISLGLLVDVPDIVGFTALFHAIASDAPKLDLARALLEAGSNVNYQNRYGEVPLFGAFMKRSMAGLDLLMEFGANLDIAEADGMTPRKEMLSFGPETTAIVQKWVRRRAGEEAPMVEKRCDHCQRTDAPLKNCGRCHAARYCSTECQRKAWSGHKQMCMPFSASNTLAFKPFYEQNYSLQPNQEIANKVLGINTPTPEAHRRGAHVPKRIDSESKNLIIKVQVPYDITTKGALPGGNPLLVYTKKRDFVCHLKRPDKPAAYDQLSKIIVEKGVGGGKAYFAAELKSRDELIVKVSEVLAEQPF</sequence>
<dbReference type="Gene3D" id="1.25.40.20">
    <property type="entry name" value="Ankyrin repeat-containing domain"/>
    <property type="match status" value="1"/>
</dbReference>
<evidence type="ECO:0000313" key="9">
    <source>
        <dbReference type="Proteomes" id="UP000027222"/>
    </source>
</evidence>
<evidence type="ECO:0000256" key="5">
    <source>
        <dbReference type="PROSITE-ProRule" id="PRU00134"/>
    </source>
</evidence>
<organism evidence="8 9">
    <name type="scientific">Galerina marginata (strain CBS 339.88)</name>
    <dbReference type="NCBI Taxonomy" id="685588"/>
    <lineage>
        <taxon>Eukaryota</taxon>
        <taxon>Fungi</taxon>
        <taxon>Dikarya</taxon>
        <taxon>Basidiomycota</taxon>
        <taxon>Agaricomycotina</taxon>
        <taxon>Agaricomycetes</taxon>
        <taxon>Agaricomycetidae</taxon>
        <taxon>Agaricales</taxon>
        <taxon>Agaricineae</taxon>
        <taxon>Strophariaceae</taxon>
        <taxon>Galerina</taxon>
    </lineage>
</organism>
<dbReference type="GO" id="GO:0005634">
    <property type="term" value="C:nucleus"/>
    <property type="evidence" value="ECO:0007669"/>
    <property type="project" value="TreeGrafter"/>
</dbReference>
<dbReference type="InterPro" id="IPR002893">
    <property type="entry name" value="Znf_MYND"/>
</dbReference>
<evidence type="ECO:0000256" key="4">
    <source>
        <dbReference type="PROSITE-ProRule" id="PRU00023"/>
    </source>
</evidence>
<dbReference type="Pfam" id="PF01753">
    <property type="entry name" value="zf-MYND"/>
    <property type="match status" value="1"/>
</dbReference>
<dbReference type="GO" id="GO:0008270">
    <property type="term" value="F:zinc ion binding"/>
    <property type="evidence" value="ECO:0007669"/>
    <property type="project" value="UniProtKB-KW"/>
</dbReference>
<dbReference type="InterPro" id="IPR002110">
    <property type="entry name" value="Ankyrin_rpt"/>
</dbReference>
<dbReference type="PANTHER" id="PTHR10237">
    <property type="entry name" value="DEFORMED EPIDERMAL AUTOREGULATORY FACTOR 1 HOMOLOG SUPPRESSIN"/>
    <property type="match status" value="1"/>
</dbReference>
<dbReference type="PROSITE" id="PS01360">
    <property type="entry name" value="ZF_MYND_1"/>
    <property type="match status" value="1"/>
</dbReference>
<accession>A0A067T8P2</accession>
<dbReference type="EMBL" id="KL142379">
    <property type="protein sequence ID" value="KDR76284.1"/>
    <property type="molecule type" value="Genomic_DNA"/>
</dbReference>
<keyword evidence="9" id="KW-1185">Reference proteome</keyword>
<proteinExistence type="predicted"/>
<evidence type="ECO:0000256" key="1">
    <source>
        <dbReference type="ARBA" id="ARBA00022723"/>
    </source>
</evidence>
<dbReference type="AlphaFoldDB" id="A0A067T8P2"/>
<feature type="repeat" description="ANK" evidence="4">
    <location>
        <begin position="139"/>
        <end position="173"/>
    </location>
</feature>
<dbReference type="SUPFAM" id="SSF144232">
    <property type="entry name" value="HIT/MYND zinc finger-like"/>
    <property type="match status" value="1"/>
</dbReference>
<protein>
    <recommendedName>
        <fullName evidence="7">MYND-type domain-containing protein</fullName>
    </recommendedName>
</protein>
<keyword evidence="2 5" id="KW-0863">Zinc-finger</keyword>
<dbReference type="SMART" id="SM00248">
    <property type="entry name" value="ANK"/>
    <property type="match status" value="3"/>
</dbReference>